<dbReference type="PANTHER" id="PTHR14379:SF31">
    <property type="entry name" value="NYN DOMAIN-CONTAINING PROTEIN"/>
    <property type="match status" value="1"/>
</dbReference>
<dbReference type="InterPro" id="IPR024768">
    <property type="entry name" value="Marf1"/>
</dbReference>
<dbReference type="GO" id="GO:0010468">
    <property type="term" value="P:regulation of gene expression"/>
    <property type="evidence" value="ECO:0007669"/>
    <property type="project" value="InterPro"/>
</dbReference>
<sequence>MEDFPFPAGWSPDAIYEKIESAFRDADYELSNMSIWAYVDGEEGSWGGDFLRKKTWESSIYFLPGGGDKSARRNRMLHDISLWELDVFTSFHGYTATLVIVADKDKVREDKVFSHRLRMMLWNQYNVWFLTPTLKADDSKWLTSVSEDVYTFPE</sequence>
<dbReference type="Proteomes" id="UP000467841">
    <property type="component" value="Unassembled WGS sequence"/>
</dbReference>
<dbReference type="GO" id="GO:0005777">
    <property type="term" value="C:peroxisome"/>
    <property type="evidence" value="ECO:0007669"/>
    <property type="project" value="InterPro"/>
</dbReference>
<gene>
    <name evidence="1" type="ORF">MERR_LOCUS13983</name>
</gene>
<proteinExistence type="predicted"/>
<dbReference type="PANTHER" id="PTHR14379">
    <property type="entry name" value="LIMKAIN B LKAP"/>
    <property type="match status" value="1"/>
</dbReference>
<evidence type="ECO:0000313" key="2">
    <source>
        <dbReference type="Proteomes" id="UP000467841"/>
    </source>
</evidence>
<keyword evidence="2" id="KW-1185">Reference proteome</keyword>
<dbReference type="AlphaFoldDB" id="A0A6D2IMA3"/>
<dbReference type="EMBL" id="CACVBM020001052">
    <property type="protein sequence ID" value="CAA7026748.1"/>
    <property type="molecule type" value="Genomic_DNA"/>
</dbReference>
<comment type="caution">
    <text evidence="1">The sequence shown here is derived from an EMBL/GenBank/DDBJ whole genome shotgun (WGS) entry which is preliminary data.</text>
</comment>
<name>A0A6D2IMA3_9BRAS</name>
<reference evidence="1" key="1">
    <citation type="submission" date="2020-01" db="EMBL/GenBank/DDBJ databases">
        <authorList>
            <person name="Mishra B."/>
        </authorList>
    </citation>
    <scope>NUCLEOTIDE SEQUENCE [LARGE SCALE GENOMIC DNA]</scope>
</reference>
<protein>
    <submittedName>
        <fullName evidence="1">Uncharacterized protein</fullName>
    </submittedName>
</protein>
<dbReference type="OrthoDB" id="1073369at2759"/>
<evidence type="ECO:0000313" key="1">
    <source>
        <dbReference type="EMBL" id="CAA7026748.1"/>
    </source>
</evidence>
<organism evidence="1 2">
    <name type="scientific">Microthlaspi erraticum</name>
    <dbReference type="NCBI Taxonomy" id="1685480"/>
    <lineage>
        <taxon>Eukaryota</taxon>
        <taxon>Viridiplantae</taxon>
        <taxon>Streptophyta</taxon>
        <taxon>Embryophyta</taxon>
        <taxon>Tracheophyta</taxon>
        <taxon>Spermatophyta</taxon>
        <taxon>Magnoliopsida</taxon>
        <taxon>eudicotyledons</taxon>
        <taxon>Gunneridae</taxon>
        <taxon>Pentapetalae</taxon>
        <taxon>rosids</taxon>
        <taxon>malvids</taxon>
        <taxon>Brassicales</taxon>
        <taxon>Brassicaceae</taxon>
        <taxon>Coluteocarpeae</taxon>
        <taxon>Microthlaspi</taxon>
    </lineage>
</organism>
<accession>A0A6D2IMA3</accession>